<feature type="DNA-binding region" description="H-T-H motif" evidence="2">
    <location>
        <begin position="40"/>
        <end position="59"/>
    </location>
</feature>
<gene>
    <name evidence="4" type="ORF">MINT15_14250</name>
</gene>
<organism evidence="4 5">
    <name type="scientific">Saccharomonospora viridis</name>
    <dbReference type="NCBI Taxonomy" id="1852"/>
    <lineage>
        <taxon>Bacteria</taxon>
        <taxon>Bacillati</taxon>
        <taxon>Actinomycetota</taxon>
        <taxon>Actinomycetes</taxon>
        <taxon>Pseudonocardiales</taxon>
        <taxon>Pseudonocardiaceae</taxon>
        <taxon>Saccharomonospora</taxon>
    </lineage>
</organism>
<evidence type="ECO:0000256" key="2">
    <source>
        <dbReference type="PROSITE-ProRule" id="PRU00335"/>
    </source>
</evidence>
<evidence type="ECO:0000259" key="3">
    <source>
        <dbReference type="PROSITE" id="PS50977"/>
    </source>
</evidence>
<dbReference type="SUPFAM" id="SSF46689">
    <property type="entry name" value="Homeodomain-like"/>
    <property type="match status" value="1"/>
</dbReference>
<dbReference type="GO" id="GO:0003700">
    <property type="term" value="F:DNA-binding transcription factor activity"/>
    <property type="evidence" value="ECO:0007669"/>
    <property type="project" value="TreeGrafter"/>
</dbReference>
<reference evidence="4 5" key="1">
    <citation type="submission" date="2014-10" db="EMBL/GenBank/DDBJ databases">
        <title>Genome sequence of Micropolyspora internatus JCM3315.</title>
        <authorList>
            <person name="Shin S.-K."/>
            <person name="Yi H."/>
        </authorList>
    </citation>
    <scope>NUCLEOTIDE SEQUENCE [LARGE SCALE GENOMIC DNA]</scope>
    <source>
        <strain evidence="4 5">JCM 3315</strain>
    </source>
</reference>
<accession>A0A837D9N6</accession>
<dbReference type="PROSITE" id="PS50977">
    <property type="entry name" value="HTH_TETR_2"/>
    <property type="match status" value="1"/>
</dbReference>
<dbReference type="Proteomes" id="UP000030848">
    <property type="component" value="Unassembled WGS sequence"/>
</dbReference>
<dbReference type="OMA" id="VEHIAMI"/>
<dbReference type="AlphaFoldDB" id="A0A837D9N6"/>
<protein>
    <submittedName>
        <fullName evidence="4">TetR family transcriptional regulator</fullName>
    </submittedName>
</protein>
<dbReference type="EMBL" id="JRZE01000003">
    <property type="protein sequence ID" value="KHF44543.1"/>
    <property type="molecule type" value="Genomic_DNA"/>
</dbReference>
<dbReference type="GO" id="GO:0000976">
    <property type="term" value="F:transcription cis-regulatory region binding"/>
    <property type="evidence" value="ECO:0007669"/>
    <property type="project" value="TreeGrafter"/>
</dbReference>
<dbReference type="InterPro" id="IPR001647">
    <property type="entry name" value="HTH_TetR"/>
</dbReference>
<dbReference type="InterPro" id="IPR009057">
    <property type="entry name" value="Homeodomain-like_sf"/>
</dbReference>
<dbReference type="PRINTS" id="PR00455">
    <property type="entry name" value="HTHTETR"/>
</dbReference>
<name>A0A837D9N6_9PSEU</name>
<evidence type="ECO:0000313" key="5">
    <source>
        <dbReference type="Proteomes" id="UP000030848"/>
    </source>
</evidence>
<feature type="domain" description="HTH tetR-type" evidence="3">
    <location>
        <begin position="17"/>
        <end position="77"/>
    </location>
</feature>
<dbReference type="Pfam" id="PF17940">
    <property type="entry name" value="TetR_C_31"/>
    <property type="match status" value="1"/>
</dbReference>
<proteinExistence type="predicted"/>
<dbReference type="InterPro" id="IPR041583">
    <property type="entry name" value="TetR_C_31"/>
</dbReference>
<evidence type="ECO:0000256" key="1">
    <source>
        <dbReference type="ARBA" id="ARBA00023125"/>
    </source>
</evidence>
<comment type="caution">
    <text evidence="4">The sequence shown here is derived from an EMBL/GenBank/DDBJ whole genome shotgun (WGS) entry which is preliminary data.</text>
</comment>
<dbReference type="Gene3D" id="1.10.357.10">
    <property type="entry name" value="Tetracycline Repressor, domain 2"/>
    <property type="match status" value="1"/>
</dbReference>
<dbReference type="PANTHER" id="PTHR30055:SF231">
    <property type="entry name" value="TRANSCRIPTIONAL REGULATORY PROTEIN (PROBABLY DEOR-FAMILY)-RELATED"/>
    <property type="match status" value="1"/>
</dbReference>
<evidence type="ECO:0000313" key="4">
    <source>
        <dbReference type="EMBL" id="KHF44543.1"/>
    </source>
</evidence>
<dbReference type="Pfam" id="PF00440">
    <property type="entry name" value="TetR_N"/>
    <property type="match status" value="1"/>
</dbReference>
<dbReference type="PANTHER" id="PTHR30055">
    <property type="entry name" value="HTH-TYPE TRANSCRIPTIONAL REGULATOR RUTR"/>
    <property type="match status" value="1"/>
</dbReference>
<keyword evidence="1 2" id="KW-0238">DNA-binding</keyword>
<dbReference type="InterPro" id="IPR050109">
    <property type="entry name" value="HTH-type_TetR-like_transc_reg"/>
</dbReference>
<sequence length="214" mass="23287">MAHYPAMTSAASTPKGERRRAALVAAAAELLAEGGFDAVRHRAVAERAGLPLASTTYYFDSLDELLCAAMEHRGRVELAAGRARLDELTTEDRNVDAVVELVLDLLLGPDPRLEAVVLRYERFVGTARRPYLRPLMRTLAAELRELLSEIFERSGFGDVDAEWLERLITLVDGAVVNALIEVNPDPRAVAARVLREALLEAGPSDSAVSGPERG</sequence>